<evidence type="ECO:0000313" key="3">
    <source>
        <dbReference type="EMBL" id="CAE0132277.1"/>
    </source>
</evidence>
<dbReference type="InterPro" id="IPR000626">
    <property type="entry name" value="Ubiquitin-like_dom"/>
</dbReference>
<protein>
    <recommendedName>
        <fullName evidence="2">Ubiquitin-like domain-containing protein</fullName>
    </recommendedName>
</protein>
<dbReference type="InterPro" id="IPR057887">
    <property type="entry name" value="IQUB_helical"/>
</dbReference>
<feature type="compositionally biased region" description="Basic and acidic residues" evidence="1">
    <location>
        <begin position="269"/>
        <end position="285"/>
    </location>
</feature>
<gene>
    <name evidence="3" type="ORF">HERI1096_LOCUS29115</name>
</gene>
<dbReference type="PROSITE" id="PS50096">
    <property type="entry name" value="IQ"/>
    <property type="match status" value="1"/>
</dbReference>
<dbReference type="PROSITE" id="PS50053">
    <property type="entry name" value="UBIQUITIN_2"/>
    <property type="match status" value="1"/>
</dbReference>
<sequence>MEGEEASAALAAAPPAIPDDEIEIKFVIIPEGFSHIRKFSPAASVQETKEIVEQDLRIPAANMKMMFDGQEISAGALRDIGFVSGQTNQVELRIVYLEEQHGTPTSYVMPDVISVAVHFGVDIPPKVIEVPIERATMKKPFLGGYRSRKSHIEYHHASSQTDAVKRTDDSRPVKVHREAQTAIVQTRSQQSVREQGTQMPTGHLEMEEGDEVLRPLPYFDSEQLAELRLEKAIDLQRYTRGWFARNSAAAVRAAQAEAAAELAAQEAAQRQEAEERHAREIQRRMHPQTRDDFELLYNELEAWRLQETRRINGEGWEEPERLEALSRLLLKEQKLLQTIDRLRLQANDENREKRIRSTLEMMSAPKRWLMSDCEVSQVHTPFTTRAKELMELYHGLRLPLLTVDERLDVLLHVKWTVKEFDCNLTRDIVELIDREADMLNRGRAESSLIGLRKRAANLFLQFIETPEFNPEAGRFQKVPHELIVRPNVRPIEA</sequence>
<dbReference type="AlphaFoldDB" id="A0A7S3FA20"/>
<dbReference type="PANTHER" id="PTHR21074:SF0">
    <property type="entry name" value="IQ AND UBIQUITIN-LIKE DOMAIN-CONTAINING PROTEIN"/>
    <property type="match status" value="1"/>
</dbReference>
<dbReference type="InterPro" id="IPR037695">
    <property type="entry name" value="IQUB"/>
</dbReference>
<dbReference type="Pfam" id="PF25805">
    <property type="entry name" value="IQUB"/>
    <property type="match status" value="1"/>
</dbReference>
<evidence type="ECO:0000259" key="2">
    <source>
        <dbReference type="PROSITE" id="PS50053"/>
    </source>
</evidence>
<organism evidence="3">
    <name type="scientific">Haptolina ericina</name>
    <dbReference type="NCBI Taxonomy" id="156174"/>
    <lineage>
        <taxon>Eukaryota</taxon>
        <taxon>Haptista</taxon>
        <taxon>Haptophyta</taxon>
        <taxon>Prymnesiophyceae</taxon>
        <taxon>Prymnesiales</taxon>
        <taxon>Prymnesiaceae</taxon>
        <taxon>Haptolina</taxon>
    </lineage>
</organism>
<accession>A0A7S3FA20</accession>
<dbReference type="EMBL" id="HBHX01052718">
    <property type="protein sequence ID" value="CAE0132277.1"/>
    <property type="molecule type" value="Transcribed_RNA"/>
</dbReference>
<name>A0A7S3FA20_9EUKA</name>
<feature type="domain" description="Ubiquitin-like" evidence="2">
    <location>
        <begin position="22"/>
        <end position="93"/>
    </location>
</feature>
<proteinExistence type="predicted"/>
<dbReference type="PANTHER" id="PTHR21074">
    <property type="entry name" value="IQ AND UBIQUITIN-LIKE DOMAIN-CONTAINING PROTEIN"/>
    <property type="match status" value="1"/>
</dbReference>
<reference evidence="3" key="1">
    <citation type="submission" date="2021-01" db="EMBL/GenBank/DDBJ databases">
        <authorList>
            <person name="Corre E."/>
            <person name="Pelletier E."/>
            <person name="Niang G."/>
            <person name="Scheremetjew M."/>
            <person name="Finn R."/>
            <person name="Kale V."/>
            <person name="Holt S."/>
            <person name="Cochrane G."/>
            <person name="Meng A."/>
            <person name="Brown T."/>
            <person name="Cohen L."/>
        </authorList>
    </citation>
    <scope>NUCLEOTIDE SEQUENCE</scope>
    <source>
        <strain evidence="3">CCMP281</strain>
    </source>
</reference>
<feature type="region of interest" description="Disordered" evidence="1">
    <location>
        <begin position="265"/>
        <end position="285"/>
    </location>
</feature>
<evidence type="ECO:0000256" key="1">
    <source>
        <dbReference type="SAM" id="MobiDB-lite"/>
    </source>
</evidence>